<reference evidence="2 3" key="1">
    <citation type="submission" date="2023-02" db="EMBL/GenBank/DDBJ databases">
        <title>LHISI_Scaffold_Assembly.</title>
        <authorList>
            <person name="Stuart O.P."/>
            <person name="Cleave R."/>
            <person name="Magrath M.J.L."/>
            <person name="Mikheyev A.S."/>
        </authorList>
    </citation>
    <scope>NUCLEOTIDE SEQUENCE [LARGE SCALE GENOMIC DNA]</scope>
    <source>
        <strain evidence="2">Daus_M_001</strain>
        <tissue evidence="2">Leg muscle</tissue>
    </source>
</reference>
<protein>
    <recommendedName>
        <fullName evidence="1">Integrase catalytic domain-containing protein</fullName>
    </recommendedName>
</protein>
<evidence type="ECO:0000313" key="2">
    <source>
        <dbReference type="EMBL" id="KAJ8884939.1"/>
    </source>
</evidence>
<comment type="caution">
    <text evidence="2">The sequence shown here is derived from an EMBL/GenBank/DDBJ whole genome shotgun (WGS) entry which is preliminary data.</text>
</comment>
<keyword evidence="3" id="KW-1185">Reference proteome</keyword>
<name>A0ABQ9HKS5_9NEOP</name>
<sequence>MHATVSRKQQIKESHRNIGGLNDMNMKTRVTLFELAETTYPFQRILMDIVGLLLKTLCGRKNLLTIIANFSIYLVTYTIKDEIAETVAIVFVFEWILKNSAADAIISDQGTSFMTEVMLLKITKLRSTPGHLEENRRKD</sequence>
<evidence type="ECO:0000259" key="1">
    <source>
        <dbReference type="PROSITE" id="PS50994"/>
    </source>
</evidence>
<feature type="domain" description="Integrase catalytic" evidence="1">
    <location>
        <begin position="37"/>
        <end position="139"/>
    </location>
</feature>
<accession>A0ABQ9HKS5</accession>
<dbReference type="InterPro" id="IPR036397">
    <property type="entry name" value="RNaseH_sf"/>
</dbReference>
<dbReference type="InterPro" id="IPR001584">
    <property type="entry name" value="Integrase_cat-core"/>
</dbReference>
<evidence type="ECO:0000313" key="3">
    <source>
        <dbReference type="Proteomes" id="UP001159363"/>
    </source>
</evidence>
<dbReference type="Gene3D" id="3.30.420.10">
    <property type="entry name" value="Ribonuclease H-like superfamily/Ribonuclease H"/>
    <property type="match status" value="1"/>
</dbReference>
<dbReference type="InterPro" id="IPR012337">
    <property type="entry name" value="RNaseH-like_sf"/>
</dbReference>
<organism evidence="2 3">
    <name type="scientific">Dryococelus australis</name>
    <dbReference type="NCBI Taxonomy" id="614101"/>
    <lineage>
        <taxon>Eukaryota</taxon>
        <taxon>Metazoa</taxon>
        <taxon>Ecdysozoa</taxon>
        <taxon>Arthropoda</taxon>
        <taxon>Hexapoda</taxon>
        <taxon>Insecta</taxon>
        <taxon>Pterygota</taxon>
        <taxon>Neoptera</taxon>
        <taxon>Polyneoptera</taxon>
        <taxon>Phasmatodea</taxon>
        <taxon>Verophasmatodea</taxon>
        <taxon>Anareolatae</taxon>
        <taxon>Phasmatidae</taxon>
        <taxon>Eurycanthinae</taxon>
        <taxon>Dryococelus</taxon>
    </lineage>
</organism>
<dbReference type="PROSITE" id="PS50994">
    <property type="entry name" value="INTEGRASE"/>
    <property type="match status" value="1"/>
</dbReference>
<dbReference type="SUPFAM" id="SSF53098">
    <property type="entry name" value="Ribonuclease H-like"/>
    <property type="match status" value="1"/>
</dbReference>
<proteinExistence type="predicted"/>
<gene>
    <name evidence="2" type="ORF">PR048_011135</name>
</gene>
<dbReference type="EMBL" id="JARBHB010000004">
    <property type="protein sequence ID" value="KAJ8884939.1"/>
    <property type="molecule type" value="Genomic_DNA"/>
</dbReference>
<dbReference type="Proteomes" id="UP001159363">
    <property type="component" value="Chromosome X"/>
</dbReference>